<evidence type="ECO:0000313" key="1">
    <source>
        <dbReference type="EMBL" id="MYN16058.1"/>
    </source>
</evidence>
<sequence>MSSKNVPKDESKAELNLTRRRLIGFVGAIAVSFINPSRNADGNFSLIKPAEAWIQIAMLALSAISAFSKGGDGGLGAYLQNVKSLTEENIKLTQQVILSLGQLQSEVDRLPGRIRDIFIEVKGHELKQGTQKILDQISLIEINFKKNKKLSASEKTTCEEILDKCADLAGARSAIYGRGGTAAACIAVIGSVEARASWFLGRSADFRERISIAYLPWFEEIFKDQDGSLQRIFLQEGTTLVSLGGTTLDSLPDGIKAALAKDWALTIGSDPGSAARNNTVSCGSYSRHTGSHLGTCRQAECMGTALTSIENPTLKKILKGNELSEAAIAALSKKQNKTLAIPLRGPGDHCFCTDREVIPDYTSESTANLHVTLQNSSVDNIPQVILNTTWEPEGPKACPVFTSGEATDQNNQFLAARNSASASSLDQQIQNFLKGPLSIYNDQRAVVFTSYLLLDATRAACEQFKRVIK</sequence>
<proteinExistence type="predicted"/>
<gene>
    <name evidence="1" type="ORF">GTP81_04775</name>
</gene>
<accession>A0A845HBN8</accession>
<reference evidence="1 2" key="1">
    <citation type="submission" date="2019-12" db="EMBL/GenBank/DDBJ databases">
        <title>Novel species isolated from a subtropical stream in China.</title>
        <authorList>
            <person name="Lu H."/>
        </authorList>
    </citation>
    <scope>NUCLEOTIDE SEQUENCE [LARGE SCALE GENOMIC DNA]</scope>
    <source>
        <strain evidence="1 2">FT107W</strain>
    </source>
</reference>
<dbReference type="EMBL" id="WWCV01000005">
    <property type="protein sequence ID" value="MYN16058.1"/>
    <property type="molecule type" value="Genomic_DNA"/>
</dbReference>
<comment type="caution">
    <text evidence="1">The sequence shown here is derived from an EMBL/GenBank/DDBJ whole genome shotgun (WGS) entry which is preliminary data.</text>
</comment>
<dbReference type="RefSeq" id="WP_161088811.1">
    <property type="nucleotide sequence ID" value="NZ_WWCV01000005.1"/>
</dbReference>
<keyword evidence="2" id="KW-1185">Reference proteome</keyword>
<protein>
    <submittedName>
        <fullName evidence="1">Uncharacterized protein</fullName>
    </submittedName>
</protein>
<dbReference type="Proteomes" id="UP000484875">
    <property type="component" value="Unassembled WGS sequence"/>
</dbReference>
<name>A0A845HBN8_9BURK</name>
<organism evidence="1 2">
    <name type="scientific">Duganella vulcania</name>
    <dbReference type="NCBI Taxonomy" id="2692166"/>
    <lineage>
        <taxon>Bacteria</taxon>
        <taxon>Pseudomonadati</taxon>
        <taxon>Pseudomonadota</taxon>
        <taxon>Betaproteobacteria</taxon>
        <taxon>Burkholderiales</taxon>
        <taxon>Oxalobacteraceae</taxon>
        <taxon>Telluria group</taxon>
        <taxon>Duganella</taxon>
    </lineage>
</organism>
<evidence type="ECO:0000313" key="2">
    <source>
        <dbReference type="Proteomes" id="UP000484875"/>
    </source>
</evidence>
<dbReference type="AlphaFoldDB" id="A0A845HBN8"/>